<dbReference type="GO" id="GO:0016787">
    <property type="term" value="F:hydrolase activity"/>
    <property type="evidence" value="ECO:0007669"/>
    <property type="project" value="UniProtKB-KW"/>
</dbReference>
<protein>
    <submittedName>
        <fullName evidence="3">Dienelactone hydrolase family protein</fullName>
    </submittedName>
</protein>
<name>A0A5C6F7J5_9BACT</name>
<sequence precursor="true">MQRTVSRFLLVASTLVLACIFLPSNEVLAEIQTETVVYQDGDITLEGFAAWDSEKVNGKAPGVLVVHQWMGLTDYEKGRCKQLADLGLVAFALDIYGQGVRPANPGEAGAMAGKFKQDRDLYRRRLNLGLAQLVDRDNVDANRVASIGYCFGGTGVLELARSGADLAGVVSFHGGLDSPSPEDGKSITAKILVCHGADDPFVPSADIEAFIAELNSANVNWQMDSYSGAVHSFTQPMAGNDNSKGAAYNQQADHRSWLAMQLFFQELFDMKMPLVQP</sequence>
<dbReference type="InterPro" id="IPR029058">
    <property type="entry name" value="AB_hydrolase_fold"/>
</dbReference>
<gene>
    <name evidence="3" type="ORF">Poly59_02650</name>
</gene>
<dbReference type="AlphaFoldDB" id="A0A5C6F7J5"/>
<dbReference type="Gene3D" id="3.40.50.1820">
    <property type="entry name" value="alpha/beta hydrolase"/>
    <property type="match status" value="1"/>
</dbReference>
<dbReference type="RefSeq" id="WP_146532277.1">
    <property type="nucleotide sequence ID" value="NZ_SJPX01000001.1"/>
</dbReference>
<dbReference type="EMBL" id="SJPX01000001">
    <property type="protein sequence ID" value="TWU57358.1"/>
    <property type="molecule type" value="Genomic_DNA"/>
</dbReference>
<dbReference type="PANTHER" id="PTHR22946:SF0">
    <property type="entry name" value="DIENELACTONE HYDROLASE DOMAIN-CONTAINING PROTEIN"/>
    <property type="match status" value="1"/>
</dbReference>
<dbReference type="PANTHER" id="PTHR22946">
    <property type="entry name" value="DIENELACTONE HYDROLASE DOMAIN-CONTAINING PROTEIN-RELATED"/>
    <property type="match status" value="1"/>
</dbReference>
<dbReference type="SUPFAM" id="SSF53474">
    <property type="entry name" value="alpha/beta-Hydrolases"/>
    <property type="match status" value="1"/>
</dbReference>
<feature type="domain" description="Dienelactone hydrolase" evidence="2">
    <location>
        <begin position="55"/>
        <end position="267"/>
    </location>
</feature>
<keyword evidence="4" id="KW-1185">Reference proteome</keyword>
<evidence type="ECO:0000313" key="4">
    <source>
        <dbReference type="Proteomes" id="UP000317977"/>
    </source>
</evidence>
<keyword evidence="1" id="KW-0732">Signal</keyword>
<dbReference type="PROSITE" id="PS51257">
    <property type="entry name" value="PROKAR_LIPOPROTEIN"/>
    <property type="match status" value="1"/>
</dbReference>
<evidence type="ECO:0000313" key="3">
    <source>
        <dbReference type="EMBL" id="TWU57358.1"/>
    </source>
</evidence>
<reference evidence="3 4" key="1">
    <citation type="submission" date="2019-02" db="EMBL/GenBank/DDBJ databases">
        <title>Deep-cultivation of Planctomycetes and their phenomic and genomic characterization uncovers novel biology.</title>
        <authorList>
            <person name="Wiegand S."/>
            <person name="Jogler M."/>
            <person name="Boedeker C."/>
            <person name="Pinto D."/>
            <person name="Vollmers J."/>
            <person name="Rivas-Marin E."/>
            <person name="Kohn T."/>
            <person name="Peeters S.H."/>
            <person name="Heuer A."/>
            <person name="Rast P."/>
            <person name="Oberbeckmann S."/>
            <person name="Bunk B."/>
            <person name="Jeske O."/>
            <person name="Meyerdierks A."/>
            <person name="Storesund J.E."/>
            <person name="Kallscheuer N."/>
            <person name="Luecker S."/>
            <person name="Lage O.M."/>
            <person name="Pohl T."/>
            <person name="Merkel B.J."/>
            <person name="Hornburger P."/>
            <person name="Mueller R.-W."/>
            <person name="Bruemmer F."/>
            <person name="Labrenz M."/>
            <person name="Spormann A.M."/>
            <person name="Op Den Camp H."/>
            <person name="Overmann J."/>
            <person name="Amann R."/>
            <person name="Jetten M.S.M."/>
            <person name="Mascher T."/>
            <person name="Medema M.H."/>
            <person name="Devos D.P."/>
            <person name="Kaster A.-K."/>
            <person name="Ovreas L."/>
            <person name="Rohde M."/>
            <person name="Galperin M.Y."/>
            <person name="Jogler C."/>
        </authorList>
    </citation>
    <scope>NUCLEOTIDE SEQUENCE [LARGE SCALE GENOMIC DNA]</scope>
    <source>
        <strain evidence="3 4">Poly59</strain>
    </source>
</reference>
<feature type="chain" id="PRO_5022685237" evidence="1">
    <location>
        <begin position="30"/>
        <end position="277"/>
    </location>
</feature>
<organism evidence="3 4">
    <name type="scientific">Rubripirellula reticaptiva</name>
    <dbReference type="NCBI Taxonomy" id="2528013"/>
    <lineage>
        <taxon>Bacteria</taxon>
        <taxon>Pseudomonadati</taxon>
        <taxon>Planctomycetota</taxon>
        <taxon>Planctomycetia</taxon>
        <taxon>Pirellulales</taxon>
        <taxon>Pirellulaceae</taxon>
        <taxon>Rubripirellula</taxon>
    </lineage>
</organism>
<evidence type="ECO:0000259" key="2">
    <source>
        <dbReference type="Pfam" id="PF01738"/>
    </source>
</evidence>
<dbReference type="InterPro" id="IPR002925">
    <property type="entry name" value="Dienelactn_hydro"/>
</dbReference>
<keyword evidence="3" id="KW-0378">Hydrolase</keyword>
<accession>A0A5C6F7J5</accession>
<dbReference type="InterPro" id="IPR050261">
    <property type="entry name" value="FrsA_esterase"/>
</dbReference>
<comment type="caution">
    <text evidence="3">The sequence shown here is derived from an EMBL/GenBank/DDBJ whole genome shotgun (WGS) entry which is preliminary data.</text>
</comment>
<feature type="signal peptide" evidence="1">
    <location>
        <begin position="1"/>
        <end position="29"/>
    </location>
</feature>
<dbReference type="OrthoDB" id="9771666at2"/>
<evidence type="ECO:0000256" key="1">
    <source>
        <dbReference type="SAM" id="SignalP"/>
    </source>
</evidence>
<dbReference type="Proteomes" id="UP000317977">
    <property type="component" value="Unassembled WGS sequence"/>
</dbReference>
<dbReference type="Pfam" id="PF01738">
    <property type="entry name" value="DLH"/>
    <property type="match status" value="1"/>
</dbReference>
<proteinExistence type="predicted"/>